<reference evidence="2" key="2">
    <citation type="submission" date="2020-11" db="EMBL/GenBank/DDBJ databases">
        <authorList>
            <person name="McCartney M.A."/>
            <person name="Auch B."/>
            <person name="Kono T."/>
            <person name="Mallez S."/>
            <person name="Becker A."/>
            <person name="Gohl D.M."/>
            <person name="Silverstein K.A.T."/>
            <person name="Koren S."/>
            <person name="Bechman K.B."/>
            <person name="Herman A."/>
            <person name="Abrahante J.E."/>
            <person name="Garbe J."/>
        </authorList>
    </citation>
    <scope>NUCLEOTIDE SEQUENCE</scope>
    <source>
        <strain evidence="2">Duluth1</strain>
        <tissue evidence="2">Whole animal</tissue>
    </source>
</reference>
<feature type="compositionally biased region" description="Basic and acidic residues" evidence="1">
    <location>
        <begin position="1"/>
        <end position="21"/>
    </location>
</feature>
<dbReference type="AlphaFoldDB" id="A0A9D4RB36"/>
<evidence type="ECO:0000313" key="3">
    <source>
        <dbReference type="Proteomes" id="UP000828390"/>
    </source>
</evidence>
<keyword evidence="3" id="KW-1185">Reference proteome</keyword>
<sequence length="63" mass="7056">MGESEKERDGVDRDRERDRGRGQMKRRKGGREIKLDVCSGPTVSICLDSVQGLLSLMQSCKVC</sequence>
<feature type="region of interest" description="Disordered" evidence="1">
    <location>
        <begin position="1"/>
        <end position="31"/>
    </location>
</feature>
<reference evidence="2" key="1">
    <citation type="journal article" date="2019" name="bioRxiv">
        <title>The Genome of the Zebra Mussel, Dreissena polymorpha: A Resource for Invasive Species Research.</title>
        <authorList>
            <person name="McCartney M.A."/>
            <person name="Auch B."/>
            <person name="Kono T."/>
            <person name="Mallez S."/>
            <person name="Zhang Y."/>
            <person name="Obille A."/>
            <person name="Becker A."/>
            <person name="Abrahante J.E."/>
            <person name="Garbe J."/>
            <person name="Badalamenti J.P."/>
            <person name="Herman A."/>
            <person name="Mangelson H."/>
            <person name="Liachko I."/>
            <person name="Sullivan S."/>
            <person name="Sone E.D."/>
            <person name="Koren S."/>
            <person name="Silverstein K.A.T."/>
            <person name="Beckman K.B."/>
            <person name="Gohl D.M."/>
        </authorList>
    </citation>
    <scope>NUCLEOTIDE SEQUENCE</scope>
    <source>
        <strain evidence="2">Duluth1</strain>
        <tissue evidence="2">Whole animal</tissue>
    </source>
</reference>
<dbReference type="Proteomes" id="UP000828390">
    <property type="component" value="Unassembled WGS sequence"/>
</dbReference>
<evidence type="ECO:0000256" key="1">
    <source>
        <dbReference type="SAM" id="MobiDB-lite"/>
    </source>
</evidence>
<dbReference type="EMBL" id="JAIWYP010000002">
    <property type="protein sequence ID" value="KAH3861856.1"/>
    <property type="molecule type" value="Genomic_DNA"/>
</dbReference>
<evidence type="ECO:0000313" key="2">
    <source>
        <dbReference type="EMBL" id="KAH3861856.1"/>
    </source>
</evidence>
<name>A0A9D4RB36_DREPO</name>
<comment type="caution">
    <text evidence="2">The sequence shown here is derived from an EMBL/GenBank/DDBJ whole genome shotgun (WGS) entry which is preliminary data.</text>
</comment>
<accession>A0A9D4RB36</accession>
<protein>
    <submittedName>
        <fullName evidence="2">Uncharacterized protein</fullName>
    </submittedName>
</protein>
<gene>
    <name evidence="2" type="ORF">DPMN_024808</name>
</gene>
<proteinExistence type="predicted"/>
<organism evidence="2 3">
    <name type="scientific">Dreissena polymorpha</name>
    <name type="common">Zebra mussel</name>
    <name type="synonym">Mytilus polymorpha</name>
    <dbReference type="NCBI Taxonomy" id="45954"/>
    <lineage>
        <taxon>Eukaryota</taxon>
        <taxon>Metazoa</taxon>
        <taxon>Spiralia</taxon>
        <taxon>Lophotrochozoa</taxon>
        <taxon>Mollusca</taxon>
        <taxon>Bivalvia</taxon>
        <taxon>Autobranchia</taxon>
        <taxon>Heteroconchia</taxon>
        <taxon>Euheterodonta</taxon>
        <taxon>Imparidentia</taxon>
        <taxon>Neoheterodontei</taxon>
        <taxon>Myida</taxon>
        <taxon>Dreissenoidea</taxon>
        <taxon>Dreissenidae</taxon>
        <taxon>Dreissena</taxon>
    </lineage>
</organism>